<name>A0A5C7GED5_9FLAO</name>
<keyword evidence="3" id="KW-1185">Reference proteome</keyword>
<dbReference type="Pfam" id="PF03544">
    <property type="entry name" value="TonB_C"/>
    <property type="match status" value="1"/>
</dbReference>
<protein>
    <recommendedName>
        <fullName evidence="1">TonB C-terminal domain-containing protein</fullName>
    </recommendedName>
</protein>
<comment type="caution">
    <text evidence="2">The sequence shown here is derived from an EMBL/GenBank/DDBJ whole genome shotgun (WGS) entry which is preliminary data.</text>
</comment>
<dbReference type="SUPFAM" id="SSF74653">
    <property type="entry name" value="TolA/TonB C-terminal domain"/>
    <property type="match status" value="1"/>
</dbReference>
<dbReference type="PROSITE" id="PS52015">
    <property type="entry name" value="TONB_CTD"/>
    <property type="match status" value="1"/>
</dbReference>
<feature type="domain" description="TonB C-terminal" evidence="1">
    <location>
        <begin position="160"/>
        <end position="256"/>
    </location>
</feature>
<sequence>MKKSLFLLAFLIFASKGHSQKLKTYYINYKNQKTSKLNAKFKRTVQKQNDIWVVQDYYLNDSLKRTSNFNDKNLTQKTGVFKNYYPNGKLSSVLEFKNNKKHGPEKAHYITGNISRLAHYNMGEATGKWVWYNEDGSVENELDNINPNILNDNYAHAEFPGGKKKLMEYIKKVDYDLRKGNMVYNGKTITTFQINEEGKVTNVDIIVNGTKQMDSAIIKHLYNMPKWKANKKSGKYVTSNYVVPIAFGQQNKTMLSDKVIGEAFYNSSVNDYKEDKFDLAIFKLLKAISYNHMEAKYYFLLGHNYFQLKKQDFACENWTIANSLDGGILKKEIKDLCNLK</sequence>
<dbReference type="Gene3D" id="3.30.1150.10">
    <property type="match status" value="1"/>
</dbReference>
<dbReference type="AlphaFoldDB" id="A0A5C7GED5"/>
<proteinExistence type="predicted"/>
<evidence type="ECO:0000313" key="2">
    <source>
        <dbReference type="EMBL" id="TXG34850.1"/>
    </source>
</evidence>
<organism evidence="2 3">
    <name type="scientific">Seonamhaeicola maritimus</name>
    <dbReference type="NCBI Taxonomy" id="2591822"/>
    <lineage>
        <taxon>Bacteria</taxon>
        <taxon>Pseudomonadati</taxon>
        <taxon>Bacteroidota</taxon>
        <taxon>Flavobacteriia</taxon>
        <taxon>Flavobacteriales</taxon>
        <taxon>Flavobacteriaceae</taxon>
    </lineage>
</organism>
<reference evidence="2 3" key="1">
    <citation type="submission" date="2019-08" db="EMBL/GenBank/DDBJ databases">
        <title>Seonamhaeicola sediminis sp. nov., isolated from marine sediment.</title>
        <authorList>
            <person name="Cao W.R."/>
        </authorList>
    </citation>
    <scope>NUCLEOTIDE SEQUENCE [LARGE SCALE GENOMIC DNA]</scope>
    <source>
        <strain evidence="2 3">1505</strain>
    </source>
</reference>
<dbReference type="Gene3D" id="1.25.40.10">
    <property type="entry name" value="Tetratricopeptide repeat domain"/>
    <property type="match status" value="1"/>
</dbReference>
<dbReference type="InterPro" id="IPR037682">
    <property type="entry name" value="TonB_C"/>
</dbReference>
<gene>
    <name evidence="2" type="ORF">FUA22_17265</name>
</gene>
<dbReference type="SUPFAM" id="SSF48452">
    <property type="entry name" value="TPR-like"/>
    <property type="match status" value="1"/>
</dbReference>
<dbReference type="Gene3D" id="3.90.930.1">
    <property type="match status" value="1"/>
</dbReference>
<evidence type="ECO:0000313" key="3">
    <source>
        <dbReference type="Proteomes" id="UP000321080"/>
    </source>
</evidence>
<dbReference type="GO" id="GO:0055085">
    <property type="term" value="P:transmembrane transport"/>
    <property type="evidence" value="ECO:0007669"/>
    <property type="project" value="InterPro"/>
</dbReference>
<dbReference type="SUPFAM" id="SSF82185">
    <property type="entry name" value="Histone H3 K4-specific methyltransferase SET7/9 N-terminal domain"/>
    <property type="match status" value="1"/>
</dbReference>
<dbReference type="RefSeq" id="WP_147769848.1">
    <property type="nucleotide sequence ID" value="NZ_VRKQ01000020.1"/>
</dbReference>
<accession>A0A5C7GED5</accession>
<dbReference type="EMBL" id="VRKQ01000020">
    <property type="protein sequence ID" value="TXG34850.1"/>
    <property type="molecule type" value="Genomic_DNA"/>
</dbReference>
<dbReference type="Proteomes" id="UP000321080">
    <property type="component" value="Unassembled WGS sequence"/>
</dbReference>
<dbReference type="OrthoDB" id="9812355at2"/>
<dbReference type="InterPro" id="IPR011990">
    <property type="entry name" value="TPR-like_helical_dom_sf"/>
</dbReference>
<evidence type="ECO:0000259" key="1">
    <source>
        <dbReference type="PROSITE" id="PS52015"/>
    </source>
</evidence>